<name>A0A455UHS1_9GAMM</name>
<keyword evidence="1" id="KW-0614">Plasmid</keyword>
<dbReference type="EMBL" id="AP019515">
    <property type="protein sequence ID" value="BBI65685.1"/>
    <property type="molecule type" value="Genomic_DNA"/>
</dbReference>
<sequence length="74" mass="8279">MFVVYEVFFAWNTQGGWLGSRGNQDMLCFKYLVLNLKAVGAGKTRLSMVGIDALVAEHGLVFFRHRIGKLSLEA</sequence>
<dbReference type="KEGG" id="hsr:HSBAA_PA_2880"/>
<evidence type="ECO:0000313" key="2">
    <source>
        <dbReference type="Proteomes" id="UP000320231"/>
    </source>
</evidence>
<gene>
    <name evidence="1" type="ORF">HSBAA_PA_2880</name>
</gene>
<proteinExistence type="predicted"/>
<organism evidence="1 2">
    <name type="scientific">Vreelandella sulfidaeris</name>
    <dbReference type="NCBI Taxonomy" id="115553"/>
    <lineage>
        <taxon>Bacteria</taxon>
        <taxon>Pseudomonadati</taxon>
        <taxon>Pseudomonadota</taxon>
        <taxon>Gammaproteobacteria</taxon>
        <taxon>Oceanospirillales</taxon>
        <taxon>Halomonadaceae</taxon>
        <taxon>Vreelandella</taxon>
    </lineage>
</organism>
<dbReference type="Proteomes" id="UP000320231">
    <property type="component" value="Plasmid pBAA-803-A"/>
</dbReference>
<dbReference type="AlphaFoldDB" id="A0A455UHS1"/>
<geneLocation type="plasmid" evidence="2">
    <name>pbaa-803-a dna</name>
</geneLocation>
<protein>
    <submittedName>
        <fullName evidence="1">Uncharacterized protein</fullName>
    </submittedName>
</protein>
<accession>A0A455UHS1</accession>
<reference evidence="1 2" key="1">
    <citation type="journal article" date="2019" name="Microbiol. Resour. Announc.">
        <title>Complete Genome Sequence of Halomonas sulfidaeris Strain Esulfide1 Isolated from a Metal Sulfide Rock at a Depth of 2,200 Meters, Obtained Using Nanopore Sequencing.</title>
        <authorList>
            <person name="Saito M."/>
            <person name="Nishigata A."/>
            <person name="Galipon J."/>
            <person name="Arakawa K."/>
        </authorList>
    </citation>
    <scope>NUCLEOTIDE SEQUENCE [LARGE SCALE GENOMIC DNA]</scope>
    <source>
        <strain evidence="1 2">ATCC BAA-803</strain>
        <plasmid evidence="2">pbaa-803-a dna</plasmid>
    </source>
</reference>
<evidence type="ECO:0000313" key="1">
    <source>
        <dbReference type="EMBL" id="BBI65685.1"/>
    </source>
</evidence>